<feature type="region of interest" description="Disordered" evidence="5">
    <location>
        <begin position="69"/>
        <end position="110"/>
    </location>
</feature>
<feature type="non-terminal residue" evidence="7">
    <location>
        <position position="159"/>
    </location>
</feature>
<dbReference type="PANTHER" id="PTHR33124:SF5">
    <property type="entry name" value="TRANSCRIPTION FACTOR IBH1-LIKE 1"/>
    <property type="match status" value="1"/>
</dbReference>
<dbReference type="CDD" id="cd11444">
    <property type="entry name" value="bHLH_AtIBH1_like"/>
    <property type="match status" value="1"/>
</dbReference>
<feature type="compositionally biased region" description="Polar residues" evidence="5">
    <location>
        <begin position="69"/>
        <end position="85"/>
    </location>
</feature>
<evidence type="ECO:0000256" key="5">
    <source>
        <dbReference type="SAM" id="MobiDB-lite"/>
    </source>
</evidence>
<feature type="domain" description="IBH1-like N-terminal" evidence="6">
    <location>
        <begin position="8"/>
        <end position="66"/>
    </location>
</feature>
<comment type="subcellular location">
    <subcellularLocation>
        <location evidence="1">Nucleus</location>
    </subcellularLocation>
</comment>
<dbReference type="GO" id="GO:0006355">
    <property type="term" value="P:regulation of DNA-templated transcription"/>
    <property type="evidence" value="ECO:0007669"/>
    <property type="project" value="InterPro"/>
</dbReference>
<comment type="caution">
    <text evidence="7">The sequence shown here is derived from an EMBL/GenBank/DDBJ whole genome shotgun (WGS) entry which is preliminary data.</text>
</comment>
<protein>
    <recommendedName>
        <fullName evidence="6">IBH1-like N-terminal domain-containing protein</fullName>
    </recommendedName>
</protein>
<dbReference type="Pfam" id="PF26576">
    <property type="entry name" value="IBH1_N"/>
    <property type="match status" value="1"/>
</dbReference>
<organism evidence="7 8">
    <name type="scientific">Genlisea aurea</name>
    <dbReference type="NCBI Taxonomy" id="192259"/>
    <lineage>
        <taxon>Eukaryota</taxon>
        <taxon>Viridiplantae</taxon>
        <taxon>Streptophyta</taxon>
        <taxon>Embryophyta</taxon>
        <taxon>Tracheophyta</taxon>
        <taxon>Spermatophyta</taxon>
        <taxon>Magnoliopsida</taxon>
        <taxon>eudicotyledons</taxon>
        <taxon>Gunneridae</taxon>
        <taxon>Pentapetalae</taxon>
        <taxon>asterids</taxon>
        <taxon>lamiids</taxon>
        <taxon>Lamiales</taxon>
        <taxon>Lentibulariaceae</taxon>
        <taxon>Genlisea</taxon>
    </lineage>
</organism>
<dbReference type="Proteomes" id="UP000015453">
    <property type="component" value="Unassembled WGS sequence"/>
</dbReference>
<evidence type="ECO:0000256" key="1">
    <source>
        <dbReference type="ARBA" id="ARBA00004123"/>
    </source>
</evidence>
<sequence>RIPVSPPSSQKQEFMKKWMAGLQTYSDLKSTMSIPQRKTAIKLAADVAIASTRPPATRWSRALIAAESAKNTGGPTRTILQNMSGPSEIAPSCRKIPPRRRRKNSAAGRGSVLRRRTCVLRRLVPGGKEIDDDVLLIEETLDYISSLRVQVDAMRSFAA</sequence>
<evidence type="ECO:0000256" key="3">
    <source>
        <dbReference type="ARBA" id="ARBA00023163"/>
    </source>
</evidence>
<keyword evidence="3" id="KW-0804">Transcription</keyword>
<dbReference type="AlphaFoldDB" id="S8DZX8"/>
<evidence type="ECO:0000259" key="6">
    <source>
        <dbReference type="Pfam" id="PF26576"/>
    </source>
</evidence>
<keyword evidence="8" id="KW-1185">Reference proteome</keyword>
<reference evidence="7 8" key="1">
    <citation type="journal article" date="2013" name="BMC Genomics">
        <title>The miniature genome of a carnivorous plant Genlisea aurea contains a low number of genes and short non-coding sequences.</title>
        <authorList>
            <person name="Leushkin E.V."/>
            <person name="Sutormin R.A."/>
            <person name="Nabieva E.R."/>
            <person name="Penin A.A."/>
            <person name="Kondrashov A.S."/>
            <person name="Logacheva M.D."/>
        </authorList>
    </citation>
    <scope>NUCLEOTIDE SEQUENCE [LARGE SCALE GENOMIC DNA]</scope>
</reference>
<keyword evidence="4" id="KW-0539">Nucleus</keyword>
<evidence type="ECO:0000313" key="7">
    <source>
        <dbReference type="EMBL" id="EPS68898.1"/>
    </source>
</evidence>
<dbReference type="InterPro" id="IPR044660">
    <property type="entry name" value="IBH1-like"/>
</dbReference>
<proteinExistence type="predicted"/>
<evidence type="ECO:0000313" key="8">
    <source>
        <dbReference type="Proteomes" id="UP000015453"/>
    </source>
</evidence>
<dbReference type="PANTHER" id="PTHR33124">
    <property type="entry name" value="TRANSCRIPTION FACTOR IBH1-LIKE 1"/>
    <property type="match status" value="1"/>
</dbReference>
<name>S8DZX8_9LAMI</name>
<dbReference type="InterPro" id="IPR044549">
    <property type="entry name" value="bHLH_AtIBH1-like"/>
</dbReference>
<evidence type="ECO:0000256" key="2">
    <source>
        <dbReference type="ARBA" id="ARBA00023015"/>
    </source>
</evidence>
<dbReference type="OrthoDB" id="1922093at2759"/>
<feature type="non-terminal residue" evidence="7">
    <location>
        <position position="1"/>
    </location>
</feature>
<evidence type="ECO:0000256" key="4">
    <source>
        <dbReference type="ARBA" id="ARBA00023242"/>
    </source>
</evidence>
<keyword evidence="2" id="KW-0805">Transcription regulation</keyword>
<accession>S8DZX8</accession>
<dbReference type="InterPro" id="IPR059002">
    <property type="entry name" value="IBH1_N"/>
</dbReference>
<gene>
    <name evidence="7" type="ORF">M569_05872</name>
</gene>
<dbReference type="GO" id="GO:0005634">
    <property type="term" value="C:nucleus"/>
    <property type="evidence" value="ECO:0007669"/>
    <property type="project" value="UniProtKB-SubCell"/>
</dbReference>
<dbReference type="EMBL" id="AUSU01002385">
    <property type="protein sequence ID" value="EPS68898.1"/>
    <property type="molecule type" value="Genomic_DNA"/>
</dbReference>